<dbReference type="STRING" id="1229521.D791_02394"/>
<proteinExistence type="predicted"/>
<sequence>MGGECFASCSGLDDTWWSTAFLAEKTRISMRFAFLTGSWQERLIVACLMAGLFLFYADVLPEHLLSSF</sequence>
<reference evidence="3" key="1">
    <citation type="submission" date="2012-11" db="EMBL/GenBank/DDBJ databases">
        <authorList>
            <person name="Singh A."/>
            <person name="Pinnaka A.K."/>
            <person name="Vaidya B."/>
        </authorList>
    </citation>
    <scope>NUCLEOTIDE SEQUENCE [LARGE SCALE GENOMIC DNA]</scope>
    <source>
        <strain evidence="3">AK23</strain>
    </source>
</reference>
<organism evidence="2 3">
    <name type="scientific">Nitrincola nitratireducens</name>
    <dbReference type="NCBI Taxonomy" id="1229521"/>
    <lineage>
        <taxon>Bacteria</taxon>
        <taxon>Pseudomonadati</taxon>
        <taxon>Pseudomonadota</taxon>
        <taxon>Gammaproteobacteria</taxon>
        <taxon>Oceanospirillales</taxon>
        <taxon>Oceanospirillaceae</taxon>
        <taxon>Nitrincola</taxon>
    </lineage>
</organism>
<protein>
    <submittedName>
        <fullName evidence="2">Uncharacterized protein</fullName>
    </submittedName>
</protein>
<evidence type="ECO:0000313" key="3">
    <source>
        <dbReference type="Proteomes" id="UP000019464"/>
    </source>
</evidence>
<gene>
    <name evidence="2" type="ORF">D791_02394</name>
</gene>
<keyword evidence="1" id="KW-0472">Membrane</keyword>
<feature type="transmembrane region" description="Helical" evidence="1">
    <location>
        <begin position="43"/>
        <end position="60"/>
    </location>
</feature>
<keyword evidence="1" id="KW-1133">Transmembrane helix</keyword>
<comment type="caution">
    <text evidence="2">The sequence shown here is derived from an EMBL/GenBank/DDBJ whole genome shotgun (WGS) entry which is preliminary data.</text>
</comment>
<dbReference type="EMBL" id="AONB01000012">
    <property type="protein sequence ID" value="EXJ10563.1"/>
    <property type="molecule type" value="Genomic_DNA"/>
</dbReference>
<accession>W9UTK3</accession>
<evidence type="ECO:0000313" key="2">
    <source>
        <dbReference type="EMBL" id="EXJ10563.1"/>
    </source>
</evidence>
<reference evidence="2 3" key="2">
    <citation type="journal article" date="2015" name="Syst. Appl. Microbiol.">
        <title>Nitrincola nitratireducens sp. nov. isolated from a haloalkaline crater lake.</title>
        <authorList>
            <person name="Singh A."/>
            <person name="Vaidya B."/>
            <person name="Tanuku N.R."/>
            <person name="Pinnaka A.K."/>
        </authorList>
    </citation>
    <scope>NUCLEOTIDE SEQUENCE [LARGE SCALE GENOMIC DNA]</scope>
    <source>
        <strain evidence="2 3">AK23</strain>
    </source>
</reference>
<evidence type="ECO:0000256" key="1">
    <source>
        <dbReference type="SAM" id="Phobius"/>
    </source>
</evidence>
<keyword evidence="3" id="KW-1185">Reference proteome</keyword>
<dbReference type="Proteomes" id="UP000019464">
    <property type="component" value="Unassembled WGS sequence"/>
</dbReference>
<dbReference type="AlphaFoldDB" id="W9UTK3"/>
<name>W9UTK3_9GAMM</name>
<keyword evidence="1" id="KW-0812">Transmembrane</keyword>